<dbReference type="RefSeq" id="WP_210657730.1">
    <property type="nucleotide sequence ID" value="NZ_JAGKQQ010000001.1"/>
</dbReference>
<organism evidence="1 2">
    <name type="scientific">Gemmata palustris</name>
    <dbReference type="NCBI Taxonomy" id="2822762"/>
    <lineage>
        <taxon>Bacteria</taxon>
        <taxon>Pseudomonadati</taxon>
        <taxon>Planctomycetota</taxon>
        <taxon>Planctomycetia</taxon>
        <taxon>Gemmatales</taxon>
        <taxon>Gemmataceae</taxon>
        <taxon>Gemmata</taxon>
    </lineage>
</organism>
<gene>
    <name evidence="1" type="ORF">J8F10_22710</name>
</gene>
<sequence length="71" mass="8119">MRDFQLKGEWAKVMALELLYVKGWGNAEVAARLKRTEQDIANLKFQAKKRLHDHLVAAKLSPAVFPELQAE</sequence>
<dbReference type="Proteomes" id="UP000676565">
    <property type="component" value="Unassembled WGS sequence"/>
</dbReference>
<reference evidence="1 2" key="1">
    <citation type="submission" date="2021-04" db="EMBL/GenBank/DDBJ databases">
        <authorList>
            <person name="Ivanova A."/>
        </authorList>
    </citation>
    <scope>NUCLEOTIDE SEQUENCE [LARGE SCALE GENOMIC DNA]</scope>
    <source>
        <strain evidence="1 2">G18</strain>
    </source>
</reference>
<proteinExistence type="predicted"/>
<dbReference type="EMBL" id="JAGKQQ010000001">
    <property type="protein sequence ID" value="MBP3958075.1"/>
    <property type="molecule type" value="Genomic_DNA"/>
</dbReference>
<dbReference type="InterPro" id="IPR013324">
    <property type="entry name" value="RNA_pol_sigma_r3/r4-like"/>
</dbReference>
<name>A0ABS5BWG5_9BACT</name>
<accession>A0ABS5BWG5</accession>
<keyword evidence="2" id="KW-1185">Reference proteome</keyword>
<protein>
    <recommendedName>
        <fullName evidence="3">HTH luxR-type domain-containing protein</fullName>
    </recommendedName>
</protein>
<comment type="caution">
    <text evidence="1">The sequence shown here is derived from an EMBL/GenBank/DDBJ whole genome shotgun (WGS) entry which is preliminary data.</text>
</comment>
<evidence type="ECO:0000313" key="2">
    <source>
        <dbReference type="Proteomes" id="UP000676565"/>
    </source>
</evidence>
<evidence type="ECO:0008006" key="3">
    <source>
        <dbReference type="Google" id="ProtNLM"/>
    </source>
</evidence>
<dbReference type="SUPFAM" id="SSF88659">
    <property type="entry name" value="Sigma3 and sigma4 domains of RNA polymerase sigma factors"/>
    <property type="match status" value="1"/>
</dbReference>
<evidence type="ECO:0000313" key="1">
    <source>
        <dbReference type="EMBL" id="MBP3958075.1"/>
    </source>
</evidence>